<evidence type="ECO:0000256" key="2">
    <source>
        <dbReference type="ARBA" id="ARBA00022525"/>
    </source>
</evidence>
<dbReference type="HOGENOM" id="CLU_047929_2_0_11"/>
<dbReference type="Proteomes" id="UP000002007">
    <property type="component" value="Chromosome"/>
</dbReference>
<evidence type="ECO:0000313" key="6">
    <source>
        <dbReference type="EMBL" id="ABY22558.1"/>
    </source>
</evidence>
<dbReference type="PANTHER" id="PTHR34823">
    <property type="entry name" value="GLCNAC-BINDING PROTEIN A"/>
    <property type="match status" value="1"/>
</dbReference>
<keyword evidence="7" id="KW-1185">Reference proteome</keyword>
<reference evidence="7" key="1">
    <citation type="journal article" date="2008" name="J. Bacteriol.">
        <title>Genome sequence of the fish pathogen Renibacterium salmoninarum suggests reductive evolution away from an environmental Arthrobacter ancestor.</title>
        <authorList>
            <person name="Wiens G.D."/>
            <person name="Rockey D.D."/>
            <person name="Wu Z."/>
            <person name="Chang J."/>
            <person name="Levy R."/>
            <person name="Crane S."/>
            <person name="Chen D.S."/>
            <person name="Capri G.R."/>
            <person name="Burnett J.R."/>
            <person name="Sudheesh P.S."/>
            <person name="Schipma M.J."/>
            <person name="Burd H."/>
            <person name="Bhattacharyya A."/>
            <person name="Rhodes L.D."/>
            <person name="Kaul R."/>
            <person name="Strom M.S."/>
        </authorList>
    </citation>
    <scope>NUCLEOTIDE SEQUENCE [LARGE SCALE GENOMIC DNA]</scope>
    <source>
        <strain evidence="7">ATCC 33209 / DSM 20767 / JCM 11484 / NBRC 15589 / NCIMB 2235</strain>
    </source>
</reference>
<evidence type="ECO:0000256" key="1">
    <source>
        <dbReference type="ARBA" id="ARBA00004613"/>
    </source>
</evidence>
<dbReference type="FunFam" id="2.70.50.50:FF:000001">
    <property type="entry name" value="Chitin-binding protein"/>
    <property type="match status" value="1"/>
</dbReference>
<dbReference type="SUPFAM" id="SSF81296">
    <property type="entry name" value="E set domains"/>
    <property type="match status" value="1"/>
</dbReference>
<dbReference type="STRING" id="288705.RSal33209_0814"/>
<feature type="signal peptide" evidence="4">
    <location>
        <begin position="1"/>
        <end position="24"/>
    </location>
</feature>
<keyword evidence="3 4" id="KW-0732">Signal</keyword>
<comment type="subcellular location">
    <subcellularLocation>
        <location evidence="1">Secreted</location>
    </subcellularLocation>
</comment>
<gene>
    <name evidence="6" type="ordered locus">RSal33209_0814</name>
</gene>
<evidence type="ECO:0000313" key="7">
    <source>
        <dbReference type="Proteomes" id="UP000002007"/>
    </source>
</evidence>
<dbReference type="GO" id="GO:0005576">
    <property type="term" value="C:extracellular region"/>
    <property type="evidence" value="ECO:0007669"/>
    <property type="project" value="UniProtKB-SubCell"/>
</dbReference>
<organism evidence="6 7">
    <name type="scientific">Renibacterium salmoninarum (strain ATCC 33209 / DSM 20767 / JCM 11484 / NBRC 15589 / NCIMB 2235)</name>
    <dbReference type="NCBI Taxonomy" id="288705"/>
    <lineage>
        <taxon>Bacteria</taxon>
        <taxon>Bacillati</taxon>
        <taxon>Actinomycetota</taxon>
        <taxon>Actinomycetes</taxon>
        <taxon>Micrococcales</taxon>
        <taxon>Micrococcaceae</taxon>
        <taxon>Renibacterium</taxon>
    </lineage>
</organism>
<feature type="chain" id="PRO_5002746028" evidence="4">
    <location>
        <begin position="25"/>
        <end position="215"/>
    </location>
</feature>
<accession>A9WQI8</accession>
<evidence type="ECO:0000256" key="4">
    <source>
        <dbReference type="SAM" id="SignalP"/>
    </source>
</evidence>
<name>A9WQI8_RENSM</name>
<dbReference type="Gene3D" id="2.70.50.50">
    <property type="entry name" value="chitin-binding protein cbp21"/>
    <property type="match status" value="1"/>
</dbReference>
<proteinExistence type="predicted"/>
<evidence type="ECO:0000259" key="5">
    <source>
        <dbReference type="Pfam" id="PF03067"/>
    </source>
</evidence>
<dbReference type="CAZy" id="AA10">
    <property type="family name" value="Auxiliary Activities 10"/>
</dbReference>
<dbReference type="InterPro" id="IPR014756">
    <property type="entry name" value="Ig_E-set"/>
</dbReference>
<dbReference type="InterPro" id="IPR004302">
    <property type="entry name" value="Cellulose/chitin-bd_N"/>
</dbReference>
<dbReference type="KEGG" id="rsa:RSal33209_0814"/>
<keyword evidence="2" id="KW-0964">Secreted</keyword>
<dbReference type="PANTHER" id="PTHR34823:SF1">
    <property type="entry name" value="CHITIN-BINDING TYPE-4 DOMAIN-CONTAINING PROTEIN"/>
    <property type="match status" value="1"/>
</dbReference>
<evidence type="ECO:0000256" key="3">
    <source>
        <dbReference type="ARBA" id="ARBA00022729"/>
    </source>
</evidence>
<feature type="domain" description="Chitin-binding type-4" evidence="5">
    <location>
        <begin position="28"/>
        <end position="191"/>
    </location>
</feature>
<dbReference type="AlphaFoldDB" id="A9WQI8"/>
<dbReference type="eggNOG" id="COG3397">
    <property type="taxonomic scope" value="Bacteria"/>
</dbReference>
<sequence>MKNMFKVFAGAIVTVALMLGGVAAANAHGYISGPHSRSEACKLGLNKDCGAIQYEPQSLEAPKGFPAKGSADGKLASAGGQFGGILDQQSSTRWYKNDLATGAQKFTWTYTAPHATSQWRYYITKQGWNQNAPLTRSELELIATVKHDGSPASNNLTHTVNIPANRSGYHVVYAVWDVADTENAFYNAVDVNIKASSAKTATSGAERAVKAGGRI</sequence>
<dbReference type="Pfam" id="PF03067">
    <property type="entry name" value="LPMO_10"/>
    <property type="match status" value="1"/>
</dbReference>
<dbReference type="EMBL" id="CP000910">
    <property type="protein sequence ID" value="ABY22558.1"/>
    <property type="molecule type" value="Genomic_DNA"/>
</dbReference>
<dbReference type="InterPro" id="IPR051024">
    <property type="entry name" value="GlcNAc_Chitin_IntDeg"/>
</dbReference>
<protein>
    <submittedName>
        <fullName evidence="6">Carbohydrate binding domain protein</fullName>
    </submittedName>
</protein>
<dbReference type="CDD" id="cd21177">
    <property type="entry name" value="LPMO_AA10"/>
    <property type="match status" value="1"/>
</dbReference>